<dbReference type="Proteomes" id="UP001243195">
    <property type="component" value="Unassembled WGS sequence"/>
</dbReference>
<reference evidence="1" key="1">
    <citation type="submission" date="2023-08" db="EMBL/GenBank/DDBJ databases">
        <title>Emergence of clinically-relevant ST2 carbapenem-resistant Acinetobacter baumannii strains in hospital sewages in Zhejiang, East of China.</title>
        <authorList>
            <person name="Kaichao C."/>
            <person name="Zhang R."/>
        </authorList>
    </citation>
    <scope>NUCLEOTIDE SEQUENCE</scope>
    <source>
        <strain evidence="1">M-SY-60</strain>
    </source>
</reference>
<proteinExistence type="predicted"/>
<evidence type="ECO:0000313" key="2">
    <source>
        <dbReference type="Proteomes" id="UP001243195"/>
    </source>
</evidence>
<organism evidence="1 2">
    <name type="scientific">Acinetobacter gerneri</name>
    <dbReference type="NCBI Taxonomy" id="202952"/>
    <lineage>
        <taxon>Bacteria</taxon>
        <taxon>Pseudomonadati</taxon>
        <taxon>Pseudomonadota</taxon>
        <taxon>Gammaproteobacteria</taxon>
        <taxon>Moraxellales</taxon>
        <taxon>Moraxellaceae</taxon>
        <taxon>Acinetobacter</taxon>
    </lineage>
</organism>
<accession>A0AAW8JH42</accession>
<dbReference type="AlphaFoldDB" id="A0AAW8JH42"/>
<name>A0AAW8JH42_9GAMM</name>
<evidence type="ECO:0008006" key="3">
    <source>
        <dbReference type="Google" id="ProtNLM"/>
    </source>
</evidence>
<gene>
    <name evidence="1" type="ORF">RFH51_06740</name>
</gene>
<sequence length="78" mass="8767">MKHTTKPKKVWLARVHRGDLVIKSFTEFTLSASGIIEGDVFVQKSARFHMKGIMNGTIYNEGVVEISGLFLGCIKENR</sequence>
<evidence type="ECO:0000313" key="1">
    <source>
        <dbReference type="EMBL" id="MDQ9071154.1"/>
    </source>
</evidence>
<protein>
    <recommendedName>
        <fullName evidence="3">Polymer-forming cytoskeletal protein</fullName>
    </recommendedName>
</protein>
<dbReference type="RefSeq" id="WP_308955484.1">
    <property type="nucleotide sequence ID" value="NZ_JAVICY010000005.1"/>
</dbReference>
<dbReference type="EMBL" id="JAVIDA010000006">
    <property type="protein sequence ID" value="MDQ9071154.1"/>
    <property type="molecule type" value="Genomic_DNA"/>
</dbReference>
<comment type="caution">
    <text evidence="1">The sequence shown here is derived from an EMBL/GenBank/DDBJ whole genome shotgun (WGS) entry which is preliminary data.</text>
</comment>